<dbReference type="AlphaFoldDB" id="A0A0N1JW98"/>
<keyword evidence="2" id="KW-1133">Transmembrane helix</keyword>
<dbReference type="PATRIC" id="fig|66876.3.peg.7915"/>
<sequence length="97" mass="10437">MGAVLPASPAAAALGFQPLPAGFFATLAALVVCYLGLGEIGKRFFYRAARAPARPSPAPGHRHLRRRAARFSIAQRRRPALHRRPDPGEGAKVNLKE</sequence>
<evidence type="ECO:0000256" key="2">
    <source>
        <dbReference type="SAM" id="Phobius"/>
    </source>
</evidence>
<evidence type="ECO:0000256" key="1">
    <source>
        <dbReference type="SAM" id="MobiDB-lite"/>
    </source>
</evidence>
<accession>A0A0N1JW98</accession>
<feature type="region of interest" description="Disordered" evidence="1">
    <location>
        <begin position="75"/>
        <end position="97"/>
    </location>
</feature>
<keyword evidence="2" id="KW-0472">Membrane</keyword>
<keyword evidence="4" id="KW-1185">Reference proteome</keyword>
<reference evidence="4" key="1">
    <citation type="submission" date="2015-07" db="EMBL/GenBank/DDBJ databases">
        <authorList>
            <person name="Ju K.-S."/>
            <person name="Doroghazi J.R."/>
            <person name="Metcalf W.W."/>
        </authorList>
    </citation>
    <scope>NUCLEOTIDE SEQUENCE [LARGE SCALE GENOMIC DNA]</scope>
    <source>
        <strain evidence="4">NRRL ISP-5002</strain>
    </source>
</reference>
<name>A0A0N1JW98_9ACTN</name>
<keyword evidence="2" id="KW-0812">Transmembrane</keyword>
<evidence type="ECO:0000313" key="4">
    <source>
        <dbReference type="Proteomes" id="UP000037982"/>
    </source>
</evidence>
<gene>
    <name evidence="3" type="ORF">ADL29_35945</name>
</gene>
<dbReference type="Proteomes" id="UP000037982">
    <property type="component" value="Unassembled WGS sequence"/>
</dbReference>
<dbReference type="EMBL" id="LGKG01000188">
    <property type="protein sequence ID" value="KPC59203.1"/>
    <property type="molecule type" value="Genomic_DNA"/>
</dbReference>
<proteinExistence type="predicted"/>
<organism evidence="3 4">
    <name type="scientific">Streptomyces chattanoogensis</name>
    <dbReference type="NCBI Taxonomy" id="66876"/>
    <lineage>
        <taxon>Bacteria</taxon>
        <taxon>Bacillati</taxon>
        <taxon>Actinomycetota</taxon>
        <taxon>Actinomycetes</taxon>
        <taxon>Kitasatosporales</taxon>
        <taxon>Streptomycetaceae</taxon>
        <taxon>Streptomyces</taxon>
    </lineage>
</organism>
<feature type="compositionally biased region" description="Basic and acidic residues" evidence="1">
    <location>
        <begin position="83"/>
        <end position="97"/>
    </location>
</feature>
<feature type="transmembrane region" description="Helical" evidence="2">
    <location>
        <begin position="20"/>
        <end position="37"/>
    </location>
</feature>
<evidence type="ECO:0000313" key="3">
    <source>
        <dbReference type="EMBL" id="KPC59203.1"/>
    </source>
</evidence>
<comment type="caution">
    <text evidence="3">The sequence shown here is derived from an EMBL/GenBank/DDBJ whole genome shotgun (WGS) entry which is preliminary data.</text>
</comment>
<protein>
    <submittedName>
        <fullName evidence="3">Uncharacterized protein</fullName>
    </submittedName>
</protein>